<reference evidence="4 5" key="1">
    <citation type="submission" date="2023-07" db="EMBL/GenBank/DDBJ databases">
        <title>Sorghum-associated microbial communities from plants grown in Nebraska, USA.</title>
        <authorList>
            <person name="Schachtman D."/>
        </authorList>
    </citation>
    <scope>NUCLEOTIDE SEQUENCE [LARGE SCALE GENOMIC DNA]</scope>
    <source>
        <strain evidence="4 5">4256</strain>
    </source>
</reference>
<dbReference type="SUPFAM" id="SSF56349">
    <property type="entry name" value="DNA breaking-rejoining enzymes"/>
    <property type="match status" value="1"/>
</dbReference>
<dbReference type="InterPro" id="IPR050808">
    <property type="entry name" value="Phage_Integrase"/>
</dbReference>
<dbReference type="InterPro" id="IPR013762">
    <property type="entry name" value="Integrase-like_cat_sf"/>
</dbReference>
<proteinExistence type="inferred from homology"/>
<evidence type="ECO:0000313" key="5">
    <source>
        <dbReference type="Proteomes" id="UP001267638"/>
    </source>
</evidence>
<dbReference type="Gene3D" id="1.10.443.10">
    <property type="entry name" value="Intergrase catalytic core"/>
    <property type="match status" value="1"/>
</dbReference>
<organism evidence="4 5">
    <name type="scientific">Sphingobium xenophagum</name>
    <dbReference type="NCBI Taxonomy" id="121428"/>
    <lineage>
        <taxon>Bacteria</taxon>
        <taxon>Pseudomonadati</taxon>
        <taxon>Pseudomonadota</taxon>
        <taxon>Alphaproteobacteria</taxon>
        <taxon>Sphingomonadales</taxon>
        <taxon>Sphingomonadaceae</taxon>
        <taxon>Sphingobium</taxon>
    </lineage>
</organism>
<keyword evidence="2" id="KW-0229">DNA integration</keyword>
<evidence type="ECO:0000256" key="1">
    <source>
        <dbReference type="ARBA" id="ARBA00008857"/>
    </source>
</evidence>
<dbReference type="EMBL" id="JAVDWV010000003">
    <property type="protein sequence ID" value="MDR7153912.1"/>
    <property type="molecule type" value="Genomic_DNA"/>
</dbReference>
<keyword evidence="3" id="KW-0233">DNA recombination</keyword>
<comment type="similarity">
    <text evidence="1">Belongs to the 'phage' integrase family.</text>
</comment>
<evidence type="ECO:0000313" key="4">
    <source>
        <dbReference type="EMBL" id="MDR7153912.1"/>
    </source>
</evidence>
<protein>
    <submittedName>
        <fullName evidence="4">Integrase</fullName>
    </submittedName>
</protein>
<evidence type="ECO:0000256" key="3">
    <source>
        <dbReference type="ARBA" id="ARBA00023172"/>
    </source>
</evidence>
<keyword evidence="5" id="KW-1185">Reference proteome</keyword>
<dbReference type="InterPro" id="IPR011010">
    <property type="entry name" value="DNA_brk_join_enz"/>
</dbReference>
<dbReference type="PANTHER" id="PTHR30629:SF2">
    <property type="entry name" value="PROPHAGE INTEGRASE INTS-RELATED"/>
    <property type="match status" value="1"/>
</dbReference>
<dbReference type="Proteomes" id="UP001267638">
    <property type="component" value="Unassembled WGS sequence"/>
</dbReference>
<gene>
    <name evidence="4" type="ORF">J2W40_000715</name>
</gene>
<sequence length="177" mass="19496">MSLIDWDNPDAVPNAPIWRIPASRVKLHVEDKGNPAFGHDVPLSHQAVEVLRALRPLTGGLGLLFPSSKTWREPMSDAALSIMYKRMAGGRYKHVMVPHGWRSSFSTIMNERAAELEGDGDRMVIDMVLAHVPAGCRHQNGLITDPAIANRGPRLFRFGLTSSPAGSIRHMKWSAGI</sequence>
<dbReference type="PANTHER" id="PTHR30629">
    <property type="entry name" value="PROPHAGE INTEGRASE"/>
    <property type="match status" value="1"/>
</dbReference>
<dbReference type="RefSeq" id="WP_310222029.1">
    <property type="nucleotide sequence ID" value="NZ_JAVDWV010000003.1"/>
</dbReference>
<accession>A0ABU1WX72</accession>
<name>A0ABU1WX72_SPHXE</name>
<comment type="caution">
    <text evidence="4">The sequence shown here is derived from an EMBL/GenBank/DDBJ whole genome shotgun (WGS) entry which is preliminary data.</text>
</comment>
<evidence type="ECO:0000256" key="2">
    <source>
        <dbReference type="ARBA" id="ARBA00022908"/>
    </source>
</evidence>